<feature type="repeat" description="ANK" evidence="3">
    <location>
        <begin position="385"/>
        <end position="417"/>
    </location>
</feature>
<dbReference type="PANTHER" id="PTHR24123:SF139">
    <property type="entry name" value="ANKYRIN"/>
    <property type="match status" value="1"/>
</dbReference>
<accession>A0A199V4N0</accession>
<feature type="repeat" description="ANK" evidence="3">
    <location>
        <begin position="522"/>
        <end position="554"/>
    </location>
</feature>
<evidence type="ECO:0000256" key="2">
    <source>
        <dbReference type="ARBA" id="ARBA00023043"/>
    </source>
</evidence>
<comment type="caution">
    <text evidence="4">The sequence shown here is derived from an EMBL/GenBank/DDBJ whole genome shotgun (WGS) entry which is preliminary data.</text>
</comment>
<dbReference type="PANTHER" id="PTHR24123">
    <property type="entry name" value="ANKYRIN REPEAT-CONTAINING"/>
    <property type="match status" value="1"/>
</dbReference>
<dbReference type="STRING" id="4615.A0A199V4N0"/>
<dbReference type="SMART" id="SM00248">
    <property type="entry name" value="ANK"/>
    <property type="match status" value="11"/>
</dbReference>
<dbReference type="PROSITE" id="PS50297">
    <property type="entry name" value="ANK_REP_REGION"/>
    <property type="match status" value="7"/>
</dbReference>
<keyword evidence="2 3" id="KW-0040">ANK repeat</keyword>
<dbReference type="Pfam" id="PF00023">
    <property type="entry name" value="Ank"/>
    <property type="match status" value="2"/>
</dbReference>
<organism evidence="4 5">
    <name type="scientific">Ananas comosus</name>
    <name type="common">Pineapple</name>
    <name type="synonym">Ananas ananas</name>
    <dbReference type="NCBI Taxonomy" id="4615"/>
    <lineage>
        <taxon>Eukaryota</taxon>
        <taxon>Viridiplantae</taxon>
        <taxon>Streptophyta</taxon>
        <taxon>Embryophyta</taxon>
        <taxon>Tracheophyta</taxon>
        <taxon>Spermatophyta</taxon>
        <taxon>Magnoliopsida</taxon>
        <taxon>Liliopsida</taxon>
        <taxon>Poales</taxon>
        <taxon>Bromeliaceae</taxon>
        <taxon>Bromelioideae</taxon>
        <taxon>Ananas</taxon>
    </lineage>
</organism>
<feature type="repeat" description="ANK" evidence="3">
    <location>
        <begin position="587"/>
        <end position="619"/>
    </location>
</feature>
<gene>
    <name evidence="4" type="ORF">ACMD2_00786</name>
</gene>
<feature type="repeat" description="ANK" evidence="3">
    <location>
        <begin position="348"/>
        <end position="374"/>
    </location>
</feature>
<dbReference type="InterPro" id="IPR051165">
    <property type="entry name" value="Multifunctional_ANK_Repeat"/>
</dbReference>
<name>A0A199V4N0_ANACO</name>
<dbReference type="Pfam" id="PF12796">
    <property type="entry name" value="Ank_2"/>
    <property type="match status" value="3"/>
</dbReference>
<feature type="repeat" description="ANK" evidence="3">
    <location>
        <begin position="620"/>
        <end position="652"/>
    </location>
</feature>
<proteinExistence type="predicted"/>
<sequence length="791" mass="85433">MERARSHCLRKSPGLSFSAVSDDQNRPQKQRVHAACLAGGGAVAAARGRYQQQVWPVDYEAEVSQRLVEAAARGDAKAAAECLADAAVDVNYAGATWLRSRRVEVALREEAPDEVLVEYEEIRTDASPLFLAAHAGDLALVRTLLARGADVNQKQYRGWATTAAVREGRREVVEALLRAGASQPACEEAVVEAALQGRPRLAELLMSSDLVHPPAAAHALASAAARGFVDVVDALIKCGVDPNATDRMLLRSLKPALHTNVDCTALVAAIVSRQIAVVRRLLQAGVRKDVIVSLGAWSWDMATGEEFRVGAGLAEPYNVAWCAVEYYESTGTILRMLLQHHPVNALHLGRTLLHHAILCANPRAVQTLLAAGADCEFPVKTVRKNEFRPIHMVARLGQPAILQLLIDKGCELNARTESGDTALMISARYKREDCIRILVSAGADLGLVNFSGAFAALVAASNRWSVGFQRAVLGAIRGGTIPKSSDRSVFSPLMFAACSGDVGALEVLLMQPEVDIDEQDEAGFSPVMVVAKEGHVDAFRFLVFAGADVELSNKLGETAISLSQLNKDRDLFEQVMLEFALEKGAAGGFYALHCAARRGDLAAVRLLTNKGCDVNIMNEDGYTPLMLAAKEGHGEICEHLILSGAKCDIKNHRGETALSLARTNSKAFTSEAERVIMDELSRVLVLRGGRVRKHTKCGRGSPHDKMLRMVGAAGVLRWGKSSCRNVVCREAEIGGSSAFQWNRKGKGDAYDPGLFRVVTTKGREVHFMCDGGEEVAELWVRGIRLVTKAAF</sequence>
<dbReference type="SUPFAM" id="SSF48403">
    <property type="entry name" value="Ankyrin repeat"/>
    <property type="match status" value="2"/>
</dbReference>
<dbReference type="EMBL" id="LSRQ01003333">
    <property type="protein sequence ID" value="OAY71815.1"/>
    <property type="molecule type" value="Genomic_DNA"/>
</dbReference>
<dbReference type="Proteomes" id="UP000092600">
    <property type="component" value="Unassembled WGS sequence"/>
</dbReference>
<reference evidence="4 5" key="1">
    <citation type="journal article" date="2016" name="DNA Res.">
        <title>The draft genome of MD-2 pineapple using hybrid error correction of long reads.</title>
        <authorList>
            <person name="Redwan R.M."/>
            <person name="Saidin A."/>
            <person name="Kumar S.V."/>
        </authorList>
    </citation>
    <scope>NUCLEOTIDE SEQUENCE [LARGE SCALE GENOMIC DNA]</scope>
    <source>
        <strain evidence="5">cv. MD2</strain>
        <tissue evidence="4">Leaf</tissue>
    </source>
</reference>
<dbReference type="PROSITE" id="PS50088">
    <property type="entry name" value="ANK_REPEAT"/>
    <property type="match status" value="8"/>
</dbReference>
<dbReference type="Gene3D" id="1.25.40.20">
    <property type="entry name" value="Ankyrin repeat-containing domain"/>
    <property type="match status" value="4"/>
</dbReference>
<evidence type="ECO:0000313" key="5">
    <source>
        <dbReference type="Proteomes" id="UP000092600"/>
    </source>
</evidence>
<protein>
    <submittedName>
        <fullName evidence="4">Ankyrin-3</fullName>
    </submittedName>
</protein>
<evidence type="ECO:0000313" key="4">
    <source>
        <dbReference type="EMBL" id="OAY71815.1"/>
    </source>
</evidence>
<dbReference type="InterPro" id="IPR002110">
    <property type="entry name" value="Ankyrin_rpt"/>
</dbReference>
<feature type="repeat" description="ANK" evidence="3">
    <location>
        <begin position="418"/>
        <end position="450"/>
    </location>
</feature>
<dbReference type="InterPro" id="IPR036770">
    <property type="entry name" value="Ankyrin_rpt-contain_sf"/>
</dbReference>
<evidence type="ECO:0000256" key="3">
    <source>
        <dbReference type="PROSITE-ProRule" id="PRU00023"/>
    </source>
</evidence>
<dbReference type="Pfam" id="PF13606">
    <property type="entry name" value="Ank_3"/>
    <property type="match status" value="1"/>
</dbReference>
<feature type="non-terminal residue" evidence="4">
    <location>
        <position position="791"/>
    </location>
</feature>
<feature type="repeat" description="ANK" evidence="3">
    <location>
        <begin position="215"/>
        <end position="247"/>
    </location>
</feature>
<evidence type="ECO:0000256" key="1">
    <source>
        <dbReference type="ARBA" id="ARBA00022737"/>
    </source>
</evidence>
<dbReference type="AlphaFoldDB" id="A0A199V4N0"/>
<keyword evidence="1" id="KW-0677">Repeat</keyword>
<feature type="repeat" description="ANK" evidence="3">
    <location>
        <begin position="124"/>
        <end position="156"/>
    </location>
</feature>